<reference evidence="2" key="1">
    <citation type="submission" date="2021-06" db="EMBL/GenBank/DDBJ databases">
        <authorList>
            <person name="Kallberg Y."/>
            <person name="Tangrot J."/>
            <person name="Rosling A."/>
        </authorList>
    </citation>
    <scope>NUCLEOTIDE SEQUENCE</scope>
    <source>
        <strain evidence="2">IN212</strain>
    </source>
</reference>
<sequence>MVHYEFTETVSDNGSEQELSIDSSPKEVYCEDCDKARSNGGNIIENQESLDHVKSLTETHVKLPFPPTILPKDLVNALLNSKSQSPKISHRARGTQKVEKLYIDARNERLRSEKADEQNKSFANITNPTPTNSTIAVSDDFSNGPTLPTEVKSCASSEQSANTNPYLDATTFVPYDSHASFGLFAIFVSDRPY</sequence>
<dbReference type="Proteomes" id="UP000789396">
    <property type="component" value="Unassembled WGS sequence"/>
</dbReference>
<comment type="caution">
    <text evidence="2">The sequence shown here is derived from an EMBL/GenBank/DDBJ whole genome shotgun (WGS) entry which is preliminary data.</text>
</comment>
<keyword evidence="3" id="KW-1185">Reference proteome</keyword>
<dbReference type="EMBL" id="CAJVPZ010000122">
    <property type="protein sequence ID" value="CAG8454007.1"/>
    <property type="molecule type" value="Genomic_DNA"/>
</dbReference>
<evidence type="ECO:0000256" key="1">
    <source>
        <dbReference type="SAM" id="MobiDB-lite"/>
    </source>
</evidence>
<dbReference type="OrthoDB" id="2423183at2759"/>
<name>A0A9N8YWF3_9GLOM</name>
<feature type="compositionally biased region" description="Polar residues" evidence="1">
    <location>
        <begin position="8"/>
        <end position="23"/>
    </location>
</feature>
<evidence type="ECO:0000313" key="3">
    <source>
        <dbReference type="Proteomes" id="UP000789396"/>
    </source>
</evidence>
<feature type="region of interest" description="Disordered" evidence="1">
    <location>
        <begin position="111"/>
        <end position="143"/>
    </location>
</feature>
<organism evidence="2 3">
    <name type="scientific">Racocetra fulgida</name>
    <dbReference type="NCBI Taxonomy" id="60492"/>
    <lineage>
        <taxon>Eukaryota</taxon>
        <taxon>Fungi</taxon>
        <taxon>Fungi incertae sedis</taxon>
        <taxon>Mucoromycota</taxon>
        <taxon>Glomeromycotina</taxon>
        <taxon>Glomeromycetes</taxon>
        <taxon>Diversisporales</taxon>
        <taxon>Gigasporaceae</taxon>
        <taxon>Racocetra</taxon>
    </lineage>
</organism>
<feature type="compositionally biased region" description="Low complexity" evidence="1">
    <location>
        <begin position="124"/>
        <end position="135"/>
    </location>
</feature>
<gene>
    <name evidence="2" type="ORF">RFULGI_LOCUS375</name>
</gene>
<protein>
    <submittedName>
        <fullName evidence="2">1053_t:CDS:1</fullName>
    </submittedName>
</protein>
<evidence type="ECO:0000313" key="2">
    <source>
        <dbReference type="EMBL" id="CAG8454007.1"/>
    </source>
</evidence>
<proteinExistence type="predicted"/>
<dbReference type="AlphaFoldDB" id="A0A9N8YWF3"/>
<accession>A0A9N8YWF3</accession>
<feature type="region of interest" description="Disordered" evidence="1">
    <location>
        <begin position="1"/>
        <end position="25"/>
    </location>
</feature>